<organism evidence="2 3">
    <name type="scientific">Leptotrombidium deliense</name>
    <dbReference type="NCBI Taxonomy" id="299467"/>
    <lineage>
        <taxon>Eukaryota</taxon>
        <taxon>Metazoa</taxon>
        <taxon>Ecdysozoa</taxon>
        <taxon>Arthropoda</taxon>
        <taxon>Chelicerata</taxon>
        <taxon>Arachnida</taxon>
        <taxon>Acari</taxon>
        <taxon>Acariformes</taxon>
        <taxon>Trombidiformes</taxon>
        <taxon>Prostigmata</taxon>
        <taxon>Anystina</taxon>
        <taxon>Parasitengona</taxon>
        <taxon>Trombiculoidea</taxon>
        <taxon>Trombiculidae</taxon>
        <taxon>Leptotrombidium</taxon>
    </lineage>
</organism>
<dbReference type="Proteomes" id="UP000288716">
    <property type="component" value="Unassembled WGS sequence"/>
</dbReference>
<dbReference type="AlphaFoldDB" id="A0A443SK32"/>
<evidence type="ECO:0000313" key="2">
    <source>
        <dbReference type="EMBL" id="RWS27880.1"/>
    </source>
</evidence>
<evidence type="ECO:0000256" key="1">
    <source>
        <dbReference type="SAM" id="MobiDB-lite"/>
    </source>
</evidence>
<accession>A0A443SK32</accession>
<dbReference type="EMBL" id="NCKV01001714">
    <property type="protein sequence ID" value="RWS27880.1"/>
    <property type="molecule type" value="Genomic_DNA"/>
</dbReference>
<reference evidence="2 3" key="1">
    <citation type="journal article" date="2018" name="Gigascience">
        <title>Genomes of trombidid mites reveal novel predicted allergens and laterally-transferred genes associated with secondary metabolism.</title>
        <authorList>
            <person name="Dong X."/>
            <person name="Chaisiri K."/>
            <person name="Xia D."/>
            <person name="Armstrong S.D."/>
            <person name="Fang Y."/>
            <person name="Donnelly M.J."/>
            <person name="Kadowaki T."/>
            <person name="McGarry J.W."/>
            <person name="Darby A.C."/>
            <person name="Makepeace B.L."/>
        </authorList>
    </citation>
    <scope>NUCLEOTIDE SEQUENCE [LARGE SCALE GENOMIC DNA]</scope>
    <source>
        <strain evidence="2">UoL-UT</strain>
    </source>
</reference>
<proteinExistence type="predicted"/>
<gene>
    <name evidence="2" type="ORF">B4U80_01545</name>
</gene>
<dbReference type="VEuPathDB" id="VectorBase:LDEU004158"/>
<comment type="caution">
    <text evidence="2">The sequence shown here is derived from an EMBL/GenBank/DDBJ whole genome shotgun (WGS) entry which is preliminary data.</text>
</comment>
<dbReference type="OrthoDB" id="10661941at2759"/>
<sequence>MKKIKEKDEPREDKKSKSNVERQHIADESKKVEMQVDSWFRRFENQSVVNCPVRDQGPHEFRKILRPTSVAKSDFRDNDLSSSAQFDFRKLLRKTNHAPTDSLRKCKGLQN</sequence>
<keyword evidence="3" id="KW-1185">Reference proteome</keyword>
<feature type="region of interest" description="Disordered" evidence="1">
    <location>
        <begin position="1"/>
        <end position="28"/>
    </location>
</feature>
<protein>
    <submittedName>
        <fullName evidence="2">Uncharacterized protein</fullName>
    </submittedName>
</protein>
<evidence type="ECO:0000313" key="3">
    <source>
        <dbReference type="Proteomes" id="UP000288716"/>
    </source>
</evidence>
<name>A0A443SK32_9ACAR</name>